<dbReference type="AlphaFoldDB" id="A0A317DZZ6"/>
<name>A0A317DZZ6_9PROT</name>
<evidence type="ECO:0000313" key="2">
    <source>
        <dbReference type="Proteomes" id="UP000245461"/>
    </source>
</evidence>
<evidence type="ECO:0000313" key="1">
    <source>
        <dbReference type="EMBL" id="PWR19430.1"/>
    </source>
</evidence>
<dbReference type="Pfam" id="PF11288">
    <property type="entry name" value="DUF3089"/>
    <property type="match status" value="1"/>
</dbReference>
<comment type="caution">
    <text evidence="1">The sequence shown here is derived from an EMBL/GenBank/DDBJ whole genome shotgun (WGS) entry which is preliminary data.</text>
</comment>
<dbReference type="InterPro" id="IPR021440">
    <property type="entry name" value="DUF3089"/>
</dbReference>
<dbReference type="Gene3D" id="3.40.50.1820">
    <property type="entry name" value="alpha/beta hydrolase"/>
    <property type="match status" value="1"/>
</dbReference>
<sequence length="384" mass="41715">MRRIILIILAVLVLLGIAAYQYRFALLAFMVTPSGAFDAAKLPPAPDYSRPESWLALPERQDSADEVPAGAVPGDNQGRAPADVFYVHPTTYVDPAGWNAPWDDPDAAELAAELTQASVFNGCCRVFAPYYRQATLATFMEESRADGRAALEVAYGDVERAFRQYLAARADDRPFILAGHSQGALLLQRLLARVVAPDPALRARLVAAYAVGYPLPLDQFDGVLAPLGPCKASGMTGCVLTWSSVLRGGDAGFYQRRAEIWNPASATGFSPVAGRPILCVNPISFRMDDIQIPREANRGGTVHSMISDGPEPLTRGLVDAQCLDGILRISEPEPFVFRAILLPGKDYHIYDYALFWQDIRLDAIARVNAYVAARAPAPVPAQMP</sequence>
<gene>
    <name evidence="1" type="ORF">DKG74_16685</name>
</gene>
<accession>A0A317DZZ6</accession>
<evidence type="ECO:0008006" key="3">
    <source>
        <dbReference type="Google" id="ProtNLM"/>
    </source>
</evidence>
<protein>
    <recommendedName>
        <fullName evidence="3">DUF3089 domain-containing protein</fullName>
    </recommendedName>
</protein>
<reference evidence="1 2" key="1">
    <citation type="submission" date="2018-05" db="EMBL/GenBank/DDBJ databases">
        <title>Zavarzinia sp. HR-AS.</title>
        <authorList>
            <person name="Lee Y."/>
            <person name="Jeon C.O."/>
        </authorList>
    </citation>
    <scope>NUCLEOTIDE SEQUENCE [LARGE SCALE GENOMIC DNA]</scope>
    <source>
        <strain evidence="1 2">HR-AS</strain>
    </source>
</reference>
<dbReference type="EMBL" id="QGLE01000011">
    <property type="protein sequence ID" value="PWR19430.1"/>
    <property type="molecule type" value="Genomic_DNA"/>
</dbReference>
<dbReference type="SUPFAM" id="SSF53474">
    <property type="entry name" value="alpha/beta-Hydrolases"/>
    <property type="match status" value="1"/>
</dbReference>
<dbReference type="Proteomes" id="UP000245461">
    <property type="component" value="Unassembled WGS sequence"/>
</dbReference>
<dbReference type="RefSeq" id="WP_109907312.1">
    <property type="nucleotide sequence ID" value="NZ_QGLE01000011.1"/>
</dbReference>
<dbReference type="InterPro" id="IPR029058">
    <property type="entry name" value="AB_hydrolase_fold"/>
</dbReference>
<proteinExistence type="predicted"/>
<organism evidence="1 2">
    <name type="scientific">Zavarzinia aquatilis</name>
    <dbReference type="NCBI Taxonomy" id="2211142"/>
    <lineage>
        <taxon>Bacteria</taxon>
        <taxon>Pseudomonadati</taxon>
        <taxon>Pseudomonadota</taxon>
        <taxon>Alphaproteobacteria</taxon>
        <taxon>Rhodospirillales</taxon>
        <taxon>Zavarziniaceae</taxon>
        <taxon>Zavarzinia</taxon>
    </lineage>
</organism>
<keyword evidence="2" id="KW-1185">Reference proteome</keyword>
<dbReference type="OrthoDB" id="9794645at2"/>